<gene>
    <name evidence="1" type="ORF">WISP_14842</name>
</gene>
<protein>
    <submittedName>
        <fullName evidence="1">Uncharacterized protein</fullName>
    </submittedName>
</protein>
<comment type="caution">
    <text evidence="1">The sequence shown here is derived from an EMBL/GenBank/DDBJ whole genome shotgun (WGS) entry which is preliminary data.</text>
</comment>
<keyword evidence="2" id="KW-1185">Reference proteome</keyword>
<name>A0ABQ9DUK2_9PASS</name>
<accession>A0ABQ9DUK2</accession>
<reference evidence="1" key="1">
    <citation type="submission" date="2019-10" db="EMBL/GenBank/DDBJ databases">
        <authorList>
            <person name="Soares A.E.R."/>
            <person name="Aleixo A."/>
            <person name="Schneider P."/>
            <person name="Miyaki C.Y."/>
            <person name="Schneider M.P."/>
            <person name="Mello C."/>
            <person name="Vasconcelos A.T.R."/>
        </authorList>
    </citation>
    <scope>NUCLEOTIDE SEQUENCE</scope>
    <source>
        <tissue evidence="1">Muscle</tissue>
    </source>
</reference>
<dbReference type="EMBL" id="WHWB01032201">
    <property type="protein sequence ID" value="KAJ7426538.1"/>
    <property type="molecule type" value="Genomic_DNA"/>
</dbReference>
<evidence type="ECO:0000313" key="2">
    <source>
        <dbReference type="Proteomes" id="UP001145742"/>
    </source>
</evidence>
<sequence length="115" mass="13742">MIRGMEHLSYKEELRELELFILEKRRFWSDLVAAFQYSKGGYKKDVEKLFTRTCSKRTKGNGFQLEEGRFRLDVRKKIFPMRVMMHWNRLPKEIVDVPSLEVFKARLDGALSKLV</sequence>
<proteinExistence type="predicted"/>
<evidence type="ECO:0000313" key="1">
    <source>
        <dbReference type="EMBL" id="KAJ7426538.1"/>
    </source>
</evidence>
<dbReference type="Proteomes" id="UP001145742">
    <property type="component" value="Unassembled WGS sequence"/>
</dbReference>
<organism evidence="1 2">
    <name type="scientific">Willisornis vidua</name>
    <name type="common">Xingu scale-backed antbird</name>
    <dbReference type="NCBI Taxonomy" id="1566151"/>
    <lineage>
        <taxon>Eukaryota</taxon>
        <taxon>Metazoa</taxon>
        <taxon>Chordata</taxon>
        <taxon>Craniata</taxon>
        <taxon>Vertebrata</taxon>
        <taxon>Euteleostomi</taxon>
        <taxon>Archelosauria</taxon>
        <taxon>Archosauria</taxon>
        <taxon>Dinosauria</taxon>
        <taxon>Saurischia</taxon>
        <taxon>Theropoda</taxon>
        <taxon>Coelurosauria</taxon>
        <taxon>Aves</taxon>
        <taxon>Neognathae</taxon>
        <taxon>Neoaves</taxon>
        <taxon>Telluraves</taxon>
        <taxon>Australaves</taxon>
        <taxon>Passeriformes</taxon>
        <taxon>Thamnophilidae</taxon>
        <taxon>Willisornis</taxon>
    </lineage>
</organism>